<dbReference type="Proteomes" id="UP000196655">
    <property type="component" value="Unassembled WGS sequence"/>
</dbReference>
<keyword evidence="5 10" id="KW-0346">Stress response</keyword>
<accession>A0A211Z1C2</accession>
<dbReference type="InterPro" id="IPR013805">
    <property type="entry name" value="GrpE_CC"/>
</dbReference>
<reference evidence="16" key="1">
    <citation type="submission" date="2017-05" db="EMBL/GenBank/DDBJ databases">
        <authorList>
            <person name="Macchi M."/>
            <person name="Festa S."/>
            <person name="Coppotelli B.M."/>
            <person name="Morelli I.S."/>
        </authorList>
    </citation>
    <scope>NUCLEOTIDE SEQUENCE [LARGE SCALE GENOMIC DNA]</scope>
    <source>
        <strain evidence="16">I</strain>
    </source>
</reference>
<dbReference type="OrthoDB" id="9789811at2"/>
<sequence>MSAEPRPEATEPETGAAGPEVEGVAESGAAGATDDAALAAALERVAELEAETAKLKDQALRAMAETENIRRRSEREREDTAKYAISGFAKSLLDAADNLRRAIDAVPGEAVEADAALKTLVDGVAATERQLLAAFERHGVTRIEPVGEAFDPNFHQAMFELPGTGKPSGTIVQVVQPGYVLQGRLLRPAMVGVARGE</sequence>
<comment type="similarity">
    <text evidence="2 10 12">Belongs to the GrpE family.</text>
</comment>
<keyword evidence="4 10" id="KW-0963">Cytoplasm</keyword>
<protein>
    <recommendedName>
        <fullName evidence="8 10">Protein GrpE</fullName>
    </recommendedName>
    <alternativeName>
        <fullName evidence="9 10">HSP-70 cofactor</fullName>
    </alternativeName>
</protein>
<dbReference type="PANTHER" id="PTHR21237:SF23">
    <property type="entry name" value="GRPE PROTEIN HOMOLOG, MITOCHONDRIAL"/>
    <property type="match status" value="1"/>
</dbReference>
<dbReference type="GO" id="GO:0051082">
    <property type="term" value="F:unfolded protein binding"/>
    <property type="evidence" value="ECO:0007669"/>
    <property type="project" value="TreeGrafter"/>
</dbReference>
<dbReference type="Gene3D" id="3.90.20.20">
    <property type="match status" value="1"/>
</dbReference>
<dbReference type="GO" id="GO:0051087">
    <property type="term" value="F:protein-folding chaperone binding"/>
    <property type="evidence" value="ECO:0007669"/>
    <property type="project" value="InterPro"/>
</dbReference>
<dbReference type="GO" id="GO:0000774">
    <property type="term" value="F:adenyl-nucleotide exchange factor activity"/>
    <property type="evidence" value="ECO:0007669"/>
    <property type="project" value="InterPro"/>
</dbReference>
<evidence type="ECO:0000256" key="14">
    <source>
        <dbReference type="SAM" id="MobiDB-lite"/>
    </source>
</evidence>
<dbReference type="GO" id="GO:0042803">
    <property type="term" value="F:protein homodimerization activity"/>
    <property type="evidence" value="ECO:0007669"/>
    <property type="project" value="InterPro"/>
</dbReference>
<proteinExistence type="inferred from homology"/>
<dbReference type="PROSITE" id="PS01071">
    <property type="entry name" value="GRPE"/>
    <property type="match status" value="1"/>
</dbReference>
<comment type="caution">
    <text evidence="15">The sequence shown here is derived from an EMBL/GenBank/DDBJ whole genome shotgun (WGS) entry which is preliminary data.</text>
</comment>
<dbReference type="InterPro" id="IPR009012">
    <property type="entry name" value="GrpE_head"/>
</dbReference>
<dbReference type="NCBIfam" id="NF010739">
    <property type="entry name" value="PRK14141.1"/>
    <property type="match status" value="1"/>
</dbReference>
<gene>
    <name evidence="10" type="primary">grpE</name>
    <name evidence="15" type="ORF">BWR60_32765</name>
</gene>
<dbReference type="InterPro" id="IPR000740">
    <property type="entry name" value="GrpE"/>
</dbReference>
<comment type="function">
    <text evidence="7 10 11">Participates actively in the response to hyperosmotic and heat shock by preventing the aggregation of stress-denatured proteins, in association with DnaK and GrpE. It is the nucleotide exchange factor for DnaK and may function as a thermosensor. Unfolded proteins bind initially to DnaJ; upon interaction with the DnaJ-bound protein, DnaK hydrolyzes its bound ATP, resulting in the formation of a stable complex. GrpE releases ADP from DnaK; ATP binding to DnaK triggers the release of the substrate protein, thus completing the reaction cycle. Several rounds of ATP-dependent interactions between DnaJ, DnaK and GrpE are required for fully efficient folding.</text>
</comment>
<evidence type="ECO:0000313" key="15">
    <source>
        <dbReference type="EMBL" id="OWJ59062.1"/>
    </source>
</evidence>
<evidence type="ECO:0000256" key="3">
    <source>
        <dbReference type="ARBA" id="ARBA00011738"/>
    </source>
</evidence>
<comment type="subcellular location">
    <subcellularLocation>
        <location evidence="1 10">Cytoplasm</location>
    </subcellularLocation>
</comment>
<organism evidence="15 16">
    <name type="scientific">Inquilinus limosus</name>
    <dbReference type="NCBI Taxonomy" id="171674"/>
    <lineage>
        <taxon>Bacteria</taxon>
        <taxon>Pseudomonadati</taxon>
        <taxon>Pseudomonadota</taxon>
        <taxon>Alphaproteobacteria</taxon>
        <taxon>Rhodospirillales</taxon>
        <taxon>Rhodospirillaceae</taxon>
        <taxon>Inquilinus</taxon>
    </lineage>
</organism>
<evidence type="ECO:0000256" key="8">
    <source>
        <dbReference type="ARBA" id="ARBA00072274"/>
    </source>
</evidence>
<dbReference type="Pfam" id="PF01025">
    <property type="entry name" value="GrpE"/>
    <property type="match status" value="1"/>
</dbReference>
<dbReference type="EMBL" id="NHON01000124">
    <property type="protein sequence ID" value="OWJ59062.1"/>
    <property type="molecule type" value="Genomic_DNA"/>
</dbReference>
<dbReference type="PANTHER" id="PTHR21237">
    <property type="entry name" value="GRPE PROTEIN"/>
    <property type="match status" value="1"/>
</dbReference>
<keyword evidence="6 10" id="KW-0143">Chaperone</keyword>
<evidence type="ECO:0000256" key="9">
    <source>
        <dbReference type="ARBA" id="ARBA00076414"/>
    </source>
</evidence>
<keyword evidence="13" id="KW-0175">Coiled coil</keyword>
<feature type="compositionally biased region" description="Low complexity" evidence="14">
    <location>
        <begin position="12"/>
        <end position="30"/>
    </location>
</feature>
<comment type="subunit">
    <text evidence="3 10">Homodimer.</text>
</comment>
<dbReference type="PRINTS" id="PR00773">
    <property type="entry name" value="GRPEPROTEIN"/>
</dbReference>
<feature type="region of interest" description="Disordered" evidence="14">
    <location>
        <begin position="1"/>
        <end position="30"/>
    </location>
</feature>
<evidence type="ECO:0000256" key="4">
    <source>
        <dbReference type="ARBA" id="ARBA00022490"/>
    </source>
</evidence>
<dbReference type="STRING" id="1122125.GCA_000423185_01072"/>
<name>A0A211Z1C2_9PROT</name>
<feature type="coiled-coil region" evidence="13">
    <location>
        <begin position="38"/>
        <end position="76"/>
    </location>
</feature>
<dbReference type="GO" id="GO:0006457">
    <property type="term" value="P:protein folding"/>
    <property type="evidence" value="ECO:0007669"/>
    <property type="project" value="InterPro"/>
</dbReference>
<evidence type="ECO:0000256" key="11">
    <source>
        <dbReference type="RuleBase" id="RU000639"/>
    </source>
</evidence>
<evidence type="ECO:0000256" key="2">
    <source>
        <dbReference type="ARBA" id="ARBA00009054"/>
    </source>
</evidence>
<dbReference type="SUPFAM" id="SSF51064">
    <property type="entry name" value="Head domain of nucleotide exchange factor GrpE"/>
    <property type="match status" value="1"/>
</dbReference>
<evidence type="ECO:0000256" key="10">
    <source>
        <dbReference type="HAMAP-Rule" id="MF_01151"/>
    </source>
</evidence>
<evidence type="ECO:0000313" key="16">
    <source>
        <dbReference type="Proteomes" id="UP000196655"/>
    </source>
</evidence>
<dbReference type="SUPFAM" id="SSF58014">
    <property type="entry name" value="Coiled-coil domain of nucleotide exchange factor GrpE"/>
    <property type="match status" value="1"/>
</dbReference>
<keyword evidence="16" id="KW-1185">Reference proteome</keyword>
<evidence type="ECO:0000256" key="12">
    <source>
        <dbReference type="RuleBase" id="RU004478"/>
    </source>
</evidence>
<dbReference type="AlphaFoldDB" id="A0A211Z1C2"/>
<evidence type="ECO:0000256" key="5">
    <source>
        <dbReference type="ARBA" id="ARBA00023016"/>
    </source>
</evidence>
<evidence type="ECO:0000256" key="7">
    <source>
        <dbReference type="ARBA" id="ARBA00053401"/>
    </source>
</evidence>
<dbReference type="Gene3D" id="2.30.22.10">
    <property type="entry name" value="Head domain of nucleotide exchange factor GrpE"/>
    <property type="match status" value="1"/>
</dbReference>
<dbReference type="FunFam" id="2.30.22.10:FF:000001">
    <property type="entry name" value="Protein GrpE"/>
    <property type="match status" value="1"/>
</dbReference>
<dbReference type="GO" id="GO:0005737">
    <property type="term" value="C:cytoplasm"/>
    <property type="evidence" value="ECO:0007669"/>
    <property type="project" value="UniProtKB-SubCell"/>
</dbReference>
<evidence type="ECO:0000256" key="6">
    <source>
        <dbReference type="ARBA" id="ARBA00023186"/>
    </source>
</evidence>
<evidence type="ECO:0000256" key="13">
    <source>
        <dbReference type="SAM" id="Coils"/>
    </source>
</evidence>
<dbReference type="HAMAP" id="MF_01151">
    <property type="entry name" value="GrpE"/>
    <property type="match status" value="1"/>
</dbReference>
<dbReference type="RefSeq" id="WP_088156993.1">
    <property type="nucleotide sequence ID" value="NZ_NHON01000124.1"/>
</dbReference>
<dbReference type="CDD" id="cd00446">
    <property type="entry name" value="GrpE"/>
    <property type="match status" value="1"/>
</dbReference>
<evidence type="ECO:0000256" key="1">
    <source>
        <dbReference type="ARBA" id="ARBA00004496"/>
    </source>
</evidence>
<dbReference type="NCBIfam" id="NF010738">
    <property type="entry name" value="PRK14140.1"/>
    <property type="match status" value="1"/>
</dbReference>